<reference evidence="3 4" key="1">
    <citation type="submission" date="2020-08" db="EMBL/GenBank/DDBJ databases">
        <authorList>
            <person name="Newling K."/>
            <person name="Davey J."/>
            <person name="Forrester S."/>
        </authorList>
    </citation>
    <scope>NUCLEOTIDE SEQUENCE [LARGE SCALE GENOMIC DNA]</scope>
    <source>
        <strain evidence="4">Crithidia deanei Carvalho (ATCC PRA-265)</strain>
    </source>
</reference>
<evidence type="ECO:0000256" key="2">
    <source>
        <dbReference type="SAM" id="SignalP"/>
    </source>
</evidence>
<feature type="chain" id="PRO_5028817305" description="C-type lectin domain-containing protein" evidence="2">
    <location>
        <begin position="19"/>
        <end position="385"/>
    </location>
</feature>
<protein>
    <recommendedName>
        <fullName evidence="5">C-type lectin domain-containing protein</fullName>
    </recommendedName>
</protein>
<feature type="signal peptide" evidence="2">
    <location>
        <begin position="1"/>
        <end position="18"/>
    </location>
</feature>
<sequence length="385" mass="43519">MLQHLLVLTLTLLAMCHGQQTAPRNPDDPNFKFAPILSMFASDEGTGSYEAALLKCRQGGGYLSADVTDLLHQAHVDTLKGHVGSGTWYAFMGGDSENTQQEYWTTSSAKDVCPYSQIQRNQTDNKVGKYIDSLQRSYNDNSCFYKWNQGRWKEIDDYLVANDRTWFYRSGVKFYRYRTQLTGDSSAQGDVFQKGYFPWSDTHKGASYVPNKDVLATDRPGINKGLYTVYVGPDGTWSDNEPTGGYTYGGIDQTKCGKSDTPFTCFLTADFSDFLPSIKETAGKFYALCDVQVSSRTMLEPYNVAESPSTENWWIIYLVVLICVGLLVFIILTICQEREDMDEPPEDAPEWALREATAVEKPKRYISQKSFRQVAKDEETEDVDE</sequence>
<organism evidence="3 4">
    <name type="scientific">Angomonas deanei</name>
    <dbReference type="NCBI Taxonomy" id="59799"/>
    <lineage>
        <taxon>Eukaryota</taxon>
        <taxon>Discoba</taxon>
        <taxon>Euglenozoa</taxon>
        <taxon>Kinetoplastea</taxon>
        <taxon>Metakinetoplastina</taxon>
        <taxon>Trypanosomatida</taxon>
        <taxon>Trypanosomatidae</taxon>
        <taxon>Strigomonadinae</taxon>
        <taxon>Angomonas</taxon>
    </lineage>
</organism>
<keyword evidence="1" id="KW-1133">Transmembrane helix</keyword>
<accession>A0A7G2CI60</accession>
<dbReference type="AlphaFoldDB" id="A0A7G2CI60"/>
<dbReference type="Proteomes" id="UP000515908">
    <property type="component" value="Chromosome 14"/>
</dbReference>
<dbReference type="EMBL" id="LR877158">
    <property type="protein sequence ID" value="CAD2219550.1"/>
    <property type="molecule type" value="Genomic_DNA"/>
</dbReference>
<keyword evidence="1" id="KW-0472">Membrane</keyword>
<gene>
    <name evidence="3" type="ORF">ADEAN_000705800</name>
</gene>
<evidence type="ECO:0000313" key="3">
    <source>
        <dbReference type="EMBL" id="CAD2219550.1"/>
    </source>
</evidence>
<keyword evidence="2" id="KW-0732">Signal</keyword>
<keyword evidence="4" id="KW-1185">Reference proteome</keyword>
<keyword evidence="1" id="KW-0812">Transmembrane</keyword>
<name>A0A7G2CI60_9TRYP</name>
<feature type="transmembrane region" description="Helical" evidence="1">
    <location>
        <begin position="313"/>
        <end position="335"/>
    </location>
</feature>
<dbReference type="VEuPathDB" id="TriTrypDB:ADEAN_000705800"/>
<evidence type="ECO:0008006" key="5">
    <source>
        <dbReference type="Google" id="ProtNLM"/>
    </source>
</evidence>
<dbReference type="PANTHER" id="PTHR35613:SF2">
    <property type="entry name" value="C-TYPE LECTIN DOMAIN-CONTAINING PROTEIN"/>
    <property type="match status" value="1"/>
</dbReference>
<dbReference type="PANTHER" id="PTHR35613">
    <property type="entry name" value="C-TYPE LECTIN DOMAIN-CONTAINING PROTEIN"/>
    <property type="match status" value="1"/>
</dbReference>
<proteinExistence type="predicted"/>
<evidence type="ECO:0000313" key="4">
    <source>
        <dbReference type="Proteomes" id="UP000515908"/>
    </source>
</evidence>
<evidence type="ECO:0000256" key="1">
    <source>
        <dbReference type="SAM" id="Phobius"/>
    </source>
</evidence>